<protein>
    <submittedName>
        <fullName evidence="2">Uncharacterized protein</fullName>
    </submittedName>
</protein>
<organism evidence="2 3">
    <name type="scientific">Polyangium sorediatum</name>
    <dbReference type="NCBI Taxonomy" id="889274"/>
    <lineage>
        <taxon>Bacteria</taxon>
        <taxon>Pseudomonadati</taxon>
        <taxon>Myxococcota</taxon>
        <taxon>Polyangia</taxon>
        <taxon>Polyangiales</taxon>
        <taxon>Polyangiaceae</taxon>
        <taxon>Polyangium</taxon>
    </lineage>
</organism>
<dbReference type="EMBL" id="JARZHI010000022">
    <property type="protein sequence ID" value="MDI1432637.1"/>
    <property type="molecule type" value="Genomic_DNA"/>
</dbReference>
<evidence type="ECO:0000256" key="1">
    <source>
        <dbReference type="SAM" id="MobiDB-lite"/>
    </source>
</evidence>
<accession>A0ABT6NWB9</accession>
<dbReference type="Proteomes" id="UP001160301">
    <property type="component" value="Unassembled WGS sequence"/>
</dbReference>
<evidence type="ECO:0000313" key="2">
    <source>
        <dbReference type="EMBL" id="MDI1432637.1"/>
    </source>
</evidence>
<comment type="caution">
    <text evidence="2">The sequence shown here is derived from an EMBL/GenBank/DDBJ whole genome shotgun (WGS) entry which is preliminary data.</text>
</comment>
<evidence type="ECO:0000313" key="3">
    <source>
        <dbReference type="Proteomes" id="UP001160301"/>
    </source>
</evidence>
<keyword evidence="3" id="KW-1185">Reference proteome</keyword>
<reference evidence="2 3" key="1">
    <citation type="submission" date="2023-04" db="EMBL/GenBank/DDBJ databases">
        <title>The genome sequence of Polyangium sorediatum DSM14670.</title>
        <authorList>
            <person name="Zhang X."/>
        </authorList>
    </citation>
    <scope>NUCLEOTIDE SEQUENCE [LARGE SCALE GENOMIC DNA]</scope>
    <source>
        <strain evidence="2 3">DSM 14670</strain>
    </source>
</reference>
<sequence>MRSSLPSDESAPPGRDTDATPQAERSVLPSDESAPRLRRSPATPVEFAVGDERVVVRFRAGASADPFVESIAVGSEMVFPPQCDAPALPASGLCSPGHLELRSVLGKGKDLELVGTHARGQQLDLVFAAVFEGSPECGAYGYWLLRVGPTGARATSPILGCMATPAPAGPDGEVPNPMIQWAPSVSIRLGEEGGSWRRWELNARTFQWVQVARGGKAL</sequence>
<proteinExistence type="predicted"/>
<feature type="region of interest" description="Disordered" evidence="1">
    <location>
        <begin position="1"/>
        <end position="43"/>
    </location>
</feature>
<gene>
    <name evidence="2" type="ORF">QHF89_24285</name>
</gene>
<dbReference type="RefSeq" id="WP_136970249.1">
    <property type="nucleotide sequence ID" value="NZ_JARZHI010000022.1"/>
</dbReference>
<name>A0ABT6NWB9_9BACT</name>